<dbReference type="PANTHER" id="PTHR43080">
    <property type="entry name" value="CBS DOMAIN-CONTAINING PROTEIN CBSX3, MITOCHONDRIAL"/>
    <property type="match status" value="1"/>
</dbReference>
<dbReference type="CDD" id="cd04623">
    <property type="entry name" value="CBS_pair_bac_euk"/>
    <property type="match status" value="1"/>
</dbReference>
<sequence>MHVETILKSKGRDVVTIAESADLAAAAQALDANGIGALVVNDARGRPVAVLSERDIVRELALHGVAALTRPVSQATTPAFVTAAPDAELNDLMVLMTDRRVRHVPIMDGGEMLGIVSIGDIVKSKIADMEAETAALQAYIVS</sequence>
<reference evidence="4" key="1">
    <citation type="journal article" date="2014" name="Int. J. Syst. Evol. Microbiol.">
        <title>Complete genome sequence of Corynebacterium casei LMG S-19264T (=DSM 44701T), isolated from a smear-ripened cheese.</title>
        <authorList>
            <consortium name="US DOE Joint Genome Institute (JGI-PGF)"/>
            <person name="Walter F."/>
            <person name="Albersmeier A."/>
            <person name="Kalinowski J."/>
            <person name="Ruckert C."/>
        </authorList>
    </citation>
    <scope>NUCLEOTIDE SEQUENCE</scope>
    <source>
        <strain evidence="4">VKM B-1513</strain>
    </source>
</reference>
<feature type="domain" description="CBS" evidence="3">
    <location>
        <begin position="76"/>
        <end position="132"/>
    </location>
</feature>
<dbReference type="RefSeq" id="WP_271186019.1">
    <property type="nucleotide sequence ID" value="NZ_BSFE01000002.1"/>
</dbReference>
<feature type="domain" description="CBS" evidence="3">
    <location>
        <begin position="8"/>
        <end position="68"/>
    </location>
</feature>
<evidence type="ECO:0000256" key="2">
    <source>
        <dbReference type="PROSITE-ProRule" id="PRU00703"/>
    </source>
</evidence>
<reference evidence="4" key="2">
    <citation type="submission" date="2023-01" db="EMBL/GenBank/DDBJ databases">
        <authorList>
            <person name="Sun Q."/>
            <person name="Evtushenko L."/>
        </authorList>
    </citation>
    <scope>NUCLEOTIDE SEQUENCE</scope>
    <source>
        <strain evidence="4">VKM B-1513</strain>
    </source>
</reference>
<proteinExistence type="predicted"/>
<dbReference type="SUPFAM" id="SSF54631">
    <property type="entry name" value="CBS-domain pair"/>
    <property type="match status" value="1"/>
</dbReference>
<dbReference type="PROSITE" id="PS51371">
    <property type="entry name" value="CBS"/>
    <property type="match status" value="2"/>
</dbReference>
<dbReference type="InterPro" id="IPR046342">
    <property type="entry name" value="CBS_dom_sf"/>
</dbReference>
<evidence type="ECO:0000256" key="1">
    <source>
        <dbReference type="ARBA" id="ARBA00023122"/>
    </source>
</evidence>
<dbReference type="EMBL" id="BSFE01000002">
    <property type="protein sequence ID" value="GLK51640.1"/>
    <property type="molecule type" value="Genomic_DNA"/>
</dbReference>
<accession>A0A9W6MML6</accession>
<keyword evidence="5" id="KW-1185">Reference proteome</keyword>
<evidence type="ECO:0000259" key="3">
    <source>
        <dbReference type="PROSITE" id="PS51371"/>
    </source>
</evidence>
<dbReference type="AlphaFoldDB" id="A0A9W6MML6"/>
<protein>
    <submittedName>
        <fullName evidence="4">CBS domain-containing protein</fullName>
    </submittedName>
</protein>
<dbReference type="Gene3D" id="3.10.580.10">
    <property type="entry name" value="CBS-domain"/>
    <property type="match status" value="1"/>
</dbReference>
<organism evidence="4 5">
    <name type="scientific">Maricaulis virginensis</name>
    <dbReference type="NCBI Taxonomy" id="144022"/>
    <lineage>
        <taxon>Bacteria</taxon>
        <taxon>Pseudomonadati</taxon>
        <taxon>Pseudomonadota</taxon>
        <taxon>Alphaproteobacteria</taxon>
        <taxon>Maricaulales</taxon>
        <taxon>Maricaulaceae</taxon>
        <taxon>Maricaulis</taxon>
    </lineage>
</organism>
<name>A0A9W6MML6_9PROT</name>
<dbReference type="InterPro" id="IPR000644">
    <property type="entry name" value="CBS_dom"/>
</dbReference>
<evidence type="ECO:0000313" key="5">
    <source>
        <dbReference type="Proteomes" id="UP001143486"/>
    </source>
</evidence>
<dbReference type="InterPro" id="IPR044725">
    <property type="entry name" value="CBSX3_CBS_dom"/>
</dbReference>
<dbReference type="Proteomes" id="UP001143486">
    <property type="component" value="Unassembled WGS sequence"/>
</dbReference>
<evidence type="ECO:0000313" key="4">
    <source>
        <dbReference type="EMBL" id="GLK51640.1"/>
    </source>
</evidence>
<keyword evidence="1 2" id="KW-0129">CBS domain</keyword>
<comment type="caution">
    <text evidence="4">The sequence shown here is derived from an EMBL/GenBank/DDBJ whole genome shotgun (WGS) entry which is preliminary data.</text>
</comment>
<dbReference type="PANTHER" id="PTHR43080:SF2">
    <property type="entry name" value="CBS DOMAIN-CONTAINING PROTEIN"/>
    <property type="match status" value="1"/>
</dbReference>
<dbReference type="SMART" id="SM00116">
    <property type="entry name" value="CBS"/>
    <property type="match status" value="2"/>
</dbReference>
<dbReference type="InterPro" id="IPR051257">
    <property type="entry name" value="Diverse_CBS-Domain"/>
</dbReference>
<gene>
    <name evidence="4" type="ORF">GCM10017621_11480</name>
</gene>
<dbReference type="Pfam" id="PF00571">
    <property type="entry name" value="CBS"/>
    <property type="match status" value="2"/>
</dbReference>